<dbReference type="EnsemblBacteria" id="AAL63777">
    <property type="protein sequence ID" value="AAL63777"/>
    <property type="gene ID" value="PAE1858"/>
</dbReference>
<dbReference type="eggNOG" id="arCOG07834">
    <property type="taxonomic scope" value="Archaea"/>
</dbReference>
<dbReference type="InParanoid" id="Q8ZWC5"/>
<evidence type="ECO:0000313" key="2">
    <source>
        <dbReference type="Proteomes" id="UP000002439"/>
    </source>
</evidence>
<reference evidence="1 2" key="1">
    <citation type="journal article" date="2002" name="Proc. Natl. Acad. Sci. U.S.A.">
        <title>Genome sequence of the hyperthermophilic crenarchaeon Pyrobaculum aerophilum.</title>
        <authorList>
            <person name="Fitz-Gibbon S.T."/>
            <person name="Ladner H."/>
            <person name="Kim U.J."/>
            <person name="Stetter K.O."/>
            <person name="Simon M.I."/>
            <person name="Miller J.H."/>
        </authorList>
    </citation>
    <scope>NUCLEOTIDE SEQUENCE [LARGE SCALE GENOMIC DNA]</scope>
    <source>
        <strain evidence="2">ATCC 51768 / DSM 7523 / JCM 9630 / CIP 104966 / NBRC 100827 / IM2</strain>
    </source>
</reference>
<name>Q8ZWC5_PYRAE</name>
<proteinExistence type="predicted"/>
<dbReference type="EMBL" id="AE009441">
    <property type="protein sequence ID" value="AAL63777.1"/>
    <property type="molecule type" value="Genomic_DNA"/>
</dbReference>
<dbReference type="STRING" id="178306.PAE1858"/>
<accession>Q8ZWC5</accession>
<organism evidence="1 2">
    <name type="scientific">Pyrobaculum aerophilum (strain ATCC 51768 / DSM 7523 / JCM 9630 / CIP 104966 / NBRC 100827 / IM2)</name>
    <dbReference type="NCBI Taxonomy" id="178306"/>
    <lineage>
        <taxon>Archaea</taxon>
        <taxon>Thermoproteota</taxon>
        <taxon>Thermoprotei</taxon>
        <taxon>Thermoproteales</taxon>
        <taxon>Thermoproteaceae</taxon>
        <taxon>Pyrobaculum</taxon>
    </lineage>
</organism>
<dbReference type="AlphaFoldDB" id="Q8ZWC5"/>
<protein>
    <submittedName>
        <fullName evidence="1">Conserved within P. aerophilum</fullName>
    </submittedName>
</protein>
<dbReference type="PATRIC" id="fig|178306.9.peg.1372"/>
<dbReference type="KEGG" id="pai:PAE1858"/>
<keyword evidence="2" id="KW-1185">Reference proteome</keyword>
<evidence type="ECO:0000313" key="1">
    <source>
        <dbReference type="EMBL" id="AAL63777.1"/>
    </source>
</evidence>
<dbReference type="HOGENOM" id="CLU_805655_0_0_2"/>
<dbReference type="Proteomes" id="UP000002439">
    <property type="component" value="Chromosome"/>
</dbReference>
<gene>
    <name evidence="1" type="ordered locus">PAE1858</name>
</gene>
<sequence>MISDMLIVCEDICQFNAAGLLITGVRRREIGYLYVTHSEIFPPLAVFEVYSGEKNAVVAVIKSGGNIYLAQRAPPGPLRGEKEWRGYILYECRKGCEIDDYPAPPLPIRRFDKVFFTRFISIRRRMSIQGGEIIWIPHGADVMNFAYYRNPVATFLAIRYRPECRPKGQYLPSCVFDLPFRDIQNDDPRFPGSGKLTGEEFRVVEPDADYLRLIDRGGDEHLAWDFVLGTLDSGEWIIMADDGLYVAKRDGDRVVVASPYYGSLIDVRGPPTAYKYPVVPTRTFKHAELYGANVTYDATLLKWPLNAQRGGEFKPELGAPMYLNLDYCLCLKCKTYRLARYFNS</sequence>